<evidence type="ECO:0000313" key="2">
    <source>
        <dbReference type="EMBL" id="KAK9118589.1"/>
    </source>
</evidence>
<feature type="region of interest" description="Disordered" evidence="1">
    <location>
        <begin position="1"/>
        <end position="24"/>
    </location>
</feature>
<sequence length="90" mass="10356">MEMKLQQSKTINRERERERERESPLWFSREHENAKTEKEKNVWISICESSDGGDEGLRRCSGTEDRAAMAERKVCGAAAAPKTVTVWRAD</sequence>
<feature type="compositionally biased region" description="Basic and acidic residues" evidence="1">
    <location>
        <begin position="11"/>
        <end position="24"/>
    </location>
</feature>
<evidence type="ECO:0000256" key="1">
    <source>
        <dbReference type="SAM" id="MobiDB-lite"/>
    </source>
</evidence>
<accession>A0AAP0IN21</accession>
<dbReference type="Proteomes" id="UP001419268">
    <property type="component" value="Unassembled WGS sequence"/>
</dbReference>
<proteinExistence type="predicted"/>
<keyword evidence="3" id="KW-1185">Reference proteome</keyword>
<feature type="compositionally biased region" description="Polar residues" evidence="1">
    <location>
        <begin position="1"/>
        <end position="10"/>
    </location>
</feature>
<protein>
    <submittedName>
        <fullName evidence="2">Uncharacterized protein</fullName>
    </submittedName>
</protein>
<comment type="caution">
    <text evidence="2">The sequence shown here is derived from an EMBL/GenBank/DDBJ whole genome shotgun (WGS) entry which is preliminary data.</text>
</comment>
<evidence type="ECO:0000313" key="3">
    <source>
        <dbReference type="Proteomes" id="UP001419268"/>
    </source>
</evidence>
<dbReference type="EMBL" id="JBBNAG010000007">
    <property type="protein sequence ID" value="KAK9118589.1"/>
    <property type="molecule type" value="Genomic_DNA"/>
</dbReference>
<dbReference type="AlphaFoldDB" id="A0AAP0IN21"/>
<organism evidence="2 3">
    <name type="scientific">Stephania cephalantha</name>
    <dbReference type="NCBI Taxonomy" id="152367"/>
    <lineage>
        <taxon>Eukaryota</taxon>
        <taxon>Viridiplantae</taxon>
        <taxon>Streptophyta</taxon>
        <taxon>Embryophyta</taxon>
        <taxon>Tracheophyta</taxon>
        <taxon>Spermatophyta</taxon>
        <taxon>Magnoliopsida</taxon>
        <taxon>Ranunculales</taxon>
        <taxon>Menispermaceae</taxon>
        <taxon>Menispermoideae</taxon>
        <taxon>Cissampelideae</taxon>
        <taxon>Stephania</taxon>
    </lineage>
</organism>
<reference evidence="2 3" key="1">
    <citation type="submission" date="2024-01" db="EMBL/GenBank/DDBJ databases">
        <title>Genome assemblies of Stephania.</title>
        <authorList>
            <person name="Yang L."/>
        </authorList>
    </citation>
    <scope>NUCLEOTIDE SEQUENCE [LARGE SCALE GENOMIC DNA]</scope>
    <source>
        <strain evidence="2">JXDWG</strain>
        <tissue evidence="2">Leaf</tissue>
    </source>
</reference>
<name>A0AAP0IN21_9MAGN</name>
<gene>
    <name evidence="2" type="ORF">Scep_016682</name>
</gene>